<evidence type="ECO:0000313" key="2">
    <source>
        <dbReference type="EMBL" id="SHI91626.1"/>
    </source>
</evidence>
<dbReference type="RefSeq" id="WP_083541204.1">
    <property type="nucleotide sequence ID" value="NZ_FQYI01000006.1"/>
</dbReference>
<dbReference type="InterPro" id="IPR012334">
    <property type="entry name" value="Pectin_lyas_fold"/>
</dbReference>
<keyword evidence="3" id="KW-1185">Reference proteome</keyword>
<dbReference type="STRING" id="1118202.SAMN05443429_10674"/>
<reference evidence="2 3" key="1">
    <citation type="submission" date="2016-11" db="EMBL/GenBank/DDBJ databases">
        <authorList>
            <person name="Jaros S."/>
            <person name="Januszkiewicz K."/>
            <person name="Wedrychowicz H."/>
        </authorList>
    </citation>
    <scope>NUCLEOTIDE SEQUENCE [LARGE SCALE GENOMIC DNA]</scope>
    <source>
        <strain evidence="2 3">DSM 25479</strain>
    </source>
</reference>
<dbReference type="InterPro" id="IPR006626">
    <property type="entry name" value="PbH1"/>
</dbReference>
<organism evidence="2 3">
    <name type="scientific">Cruoricaptor ignavus</name>
    <dbReference type="NCBI Taxonomy" id="1118202"/>
    <lineage>
        <taxon>Bacteria</taxon>
        <taxon>Pseudomonadati</taxon>
        <taxon>Bacteroidota</taxon>
        <taxon>Flavobacteriia</taxon>
        <taxon>Flavobacteriales</taxon>
        <taxon>Weeksellaceae</taxon>
        <taxon>Cruoricaptor</taxon>
    </lineage>
</organism>
<dbReference type="SUPFAM" id="SSF51126">
    <property type="entry name" value="Pectin lyase-like"/>
    <property type="match status" value="1"/>
</dbReference>
<evidence type="ECO:0000259" key="1">
    <source>
        <dbReference type="Pfam" id="PF13229"/>
    </source>
</evidence>
<protein>
    <submittedName>
        <fullName evidence="2">Parallel beta-helix repeat (Two copies)</fullName>
    </submittedName>
</protein>
<proteinExistence type="predicted"/>
<dbReference type="InterPro" id="IPR011050">
    <property type="entry name" value="Pectin_lyase_fold/virulence"/>
</dbReference>
<dbReference type="NCBIfam" id="TIGR03804">
    <property type="entry name" value="para_beta_helix"/>
    <property type="match status" value="1"/>
</dbReference>
<dbReference type="Gene3D" id="2.160.20.10">
    <property type="entry name" value="Single-stranded right-handed beta-helix, Pectin lyase-like"/>
    <property type="match status" value="2"/>
</dbReference>
<dbReference type="InterPro" id="IPR022441">
    <property type="entry name" value="Para_beta_helix_rpt-2"/>
</dbReference>
<dbReference type="OrthoDB" id="9808066at2"/>
<dbReference type="EMBL" id="FQYI01000006">
    <property type="protein sequence ID" value="SHI91626.1"/>
    <property type="molecule type" value="Genomic_DNA"/>
</dbReference>
<accession>A0A1M6F1V8</accession>
<dbReference type="PANTHER" id="PTHR36453:SF1">
    <property type="entry name" value="RIGHT HANDED BETA HELIX DOMAIN-CONTAINING PROTEIN"/>
    <property type="match status" value="1"/>
</dbReference>
<dbReference type="SMART" id="SM00710">
    <property type="entry name" value="PbH1"/>
    <property type="match status" value="8"/>
</dbReference>
<feature type="domain" description="Right handed beta helix" evidence="1">
    <location>
        <begin position="327"/>
        <end position="489"/>
    </location>
</feature>
<dbReference type="PANTHER" id="PTHR36453">
    <property type="entry name" value="SECRETED PROTEIN-RELATED"/>
    <property type="match status" value="1"/>
</dbReference>
<dbReference type="AlphaFoldDB" id="A0A1M6F1V8"/>
<dbReference type="Pfam" id="PF13229">
    <property type="entry name" value="Beta_helix"/>
    <property type="match status" value="1"/>
</dbReference>
<sequence>MLKFSPVHFRYIILCVFFLSSNLLAQKKIFVSTDGDDAAPGTSQKPVKSLQKALDLAKSYSQDSVRIIVGSGDYYLSQPILLDKSFARTEKNRIVIMGNESNPPTFYGGQKLKARLDKKSGYWIISRTGSKSFTQMLSRNGKQKLISSLPSQGYFKIINPERTETFISTKAEKELAKKIESFSPAEMANIYGVFNIQWSNIIRLLSHYDAKNRRLQFNGPNFGPWYSLKDKQTEYRLINVPVLDEGRWYNADHQTVIYRPEKGETIENSTFIVPEVDKLIEFTGDTSTKITNITLSNICIEQFGKALGRQGFEPSQSAVSVDAVLTLENASKISLKNLVVQNIQTHAVWIKDNCDYISISNNNFNSLAAGAIKVGNEQAPPKNMASSNILITDNVIKNGGLFYTCAAAVNLLNARDCRVLHNDISDFFYTGISVGWVWGYGESVTKNNEIAYNHIYHLGKGVLDDLAGVYTLGISDGTVIHHNIVHDINSKEYGGWGFYTDEGSSNIRIINNLAYNCSDAGFHQHYGRNNLIENNIFAWNGKAAVEASRVEDHNSFNFNNNILVMRNNDFTGRNWQHIKKKMKGNVYFSSQIKSLEGSRFSSGDANSVIMDPKLRADGFVLQPANTEIFSATDFKPIDFRNVGTRK</sequence>
<evidence type="ECO:0000313" key="3">
    <source>
        <dbReference type="Proteomes" id="UP000184335"/>
    </source>
</evidence>
<name>A0A1M6F1V8_9FLAO</name>
<gene>
    <name evidence="2" type="ORF">SAMN05443429_10674</name>
</gene>
<dbReference type="Proteomes" id="UP000184335">
    <property type="component" value="Unassembled WGS sequence"/>
</dbReference>
<dbReference type="InterPro" id="IPR039448">
    <property type="entry name" value="Beta_helix"/>
</dbReference>